<dbReference type="EC" id="2.3.1.199" evidence="3"/>
<dbReference type="GO" id="GO:0005524">
    <property type="term" value="F:ATP binding"/>
    <property type="evidence" value="ECO:0007669"/>
    <property type="project" value="InterPro"/>
</dbReference>
<dbReference type="InterPro" id="IPR013601">
    <property type="entry name" value="FAE1_typ3_polyketide_synth"/>
</dbReference>
<dbReference type="Gene3D" id="3.40.47.10">
    <property type="match status" value="1"/>
</dbReference>
<dbReference type="SUPFAM" id="SSF56112">
    <property type="entry name" value="Protein kinase-like (PK-like)"/>
    <property type="match status" value="1"/>
</dbReference>
<comment type="pathway">
    <text evidence="1">Lipid metabolism; fatty acid biosynthesis.</text>
</comment>
<dbReference type="GO" id="GO:0009922">
    <property type="term" value="F:fatty acid elongase activity"/>
    <property type="evidence" value="ECO:0007669"/>
    <property type="project" value="UniProtKB-EC"/>
</dbReference>
<keyword evidence="4" id="KW-0808">Transferase</keyword>
<name>A0A1R3HV43_COCAP</name>
<evidence type="ECO:0000256" key="4">
    <source>
        <dbReference type="ARBA" id="ARBA00022679"/>
    </source>
</evidence>
<dbReference type="InterPro" id="IPR012392">
    <property type="entry name" value="3-ktacl-CoA_syn"/>
</dbReference>
<dbReference type="GO" id="GO:0016020">
    <property type="term" value="C:membrane"/>
    <property type="evidence" value="ECO:0007669"/>
    <property type="project" value="InterPro"/>
</dbReference>
<feature type="domain" description="Protein kinase" evidence="8">
    <location>
        <begin position="243"/>
        <end position="521"/>
    </location>
</feature>
<evidence type="ECO:0000256" key="1">
    <source>
        <dbReference type="ARBA" id="ARBA00005194"/>
    </source>
</evidence>
<evidence type="ECO:0000256" key="6">
    <source>
        <dbReference type="ARBA" id="ARBA00047375"/>
    </source>
</evidence>
<dbReference type="Gramene" id="OMO74265">
    <property type="protein sequence ID" value="OMO74265"/>
    <property type="gene ID" value="CCACVL1_16867"/>
</dbReference>
<gene>
    <name evidence="9" type="ORF">CCACVL1_16867</name>
</gene>
<dbReference type="Gene3D" id="3.30.200.20">
    <property type="entry name" value="Phosphorylase Kinase, domain 1"/>
    <property type="match status" value="1"/>
</dbReference>
<keyword evidence="5" id="KW-0012">Acyltransferase</keyword>
<comment type="caution">
    <text evidence="9">The sequence shown here is derived from an EMBL/GenBank/DDBJ whole genome shotgun (WGS) entry which is preliminary data.</text>
</comment>
<organism evidence="9 10">
    <name type="scientific">Corchorus capsularis</name>
    <name type="common">Jute</name>
    <dbReference type="NCBI Taxonomy" id="210143"/>
    <lineage>
        <taxon>Eukaryota</taxon>
        <taxon>Viridiplantae</taxon>
        <taxon>Streptophyta</taxon>
        <taxon>Embryophyta</taxon>
        <taxon>Tracheophyta</taxon>
        <taxon>Spermatophyta</taxon>
        <taxon>Magnoliopsida</taxon>
        <taxon>eudicotyledons</taxon>
        <taxon>Gunneridae</taxon>
        <taxon>Pentapetalae</taxon>
        <taxon>rosids</taxon>
        <taxon>malvids</taxon>
        <taxon>Malvales</taxon>
        <taxon>Malvaceae</taxon>
        <taxon>Grewioideae</taxon>
        <taxon>Apeibeae</taxon>
        <taxon>Corchorus</taxon>
    </lineage>
</organism>
<comment type="catalytic activity">
    <reaction evidence="6">
        <text>a very-long-chain acyl-CoA + malonyl-CoA + H(+) = a very-long-chain 3-oxoacyl-CoA + CO2 + CoA</text>
        <dbReference type="Rhea" id="RHEA:32727"/>
        <dbReference type="ChEBI" id="CHEBI:15378"/>
        <dbReference type="ChEBI" id="CHEBI:16526"/>
        <dbReference type="ChEBI" id="CHEBI:57287"/>
        <dbReference type="ChEBI" id="CHEBI:57384"/>
        <dbReference type="ChEBI" id="CHEBI:90725"/>
        <dbReference type="ChEBI" id="CHEBI:90736"/>
        <dbReference type="EC" id="2.3.1.199"/>
    </reaction>
</comment>
<dbReference type="PROSITE" id="PS50011">
    <property type="entry name" value="PROTEIN_KINASE_DOM"/>
    <property type="match status" value="1"/>
</dbReference>
<evidence type="ECO:0000256" key="7">
    <source>
        <dbReference type="SAM" id="MobiDB-lite"/>
    </source>
</evidence>
<evidence type="ECO:0000256" key="5">
    <source>
        <dbReference type="ARBA" id="ARBA00023315"/>
    </source>
</evidence>
<dbReference type="PANTHER" id="PTHR31561">
    <property type="entry name" value="3-KETOACYL-COA SYNTHASE"/>
    <property type="match status" value="1"/>
</dbReference>
<dbReference type="STRING" id="210143.A0A1R3HV43"/>
<comment type="similarity">
    <text evidence="2">Belongs to the thiolase-like superfamily. Chalcone/stilbene synthases family.</text>
</comment>
<accession>A0A1R3HV43</accession>
<dbReference type="InterPro" id="IPR001245">
    <property type="entry name" value="Ser-Thr/Tyr_kinase_cat_dom"/>
</dbReference>
<dbReference type="CDD" id="cd00831">
    <property type="entry name" value="CHS_like"/>
    <property type="match status" value="1"/>
</dbReference>
<evidence type="ECO:0000313" key="9">
    <source>
        <dbReference type="EMBL" id="OMO74265.1"/>
    </source>
</evidence>
<feature type="region of interest" description="Disordered" evidence="7">
    <location>
        <begin position="176"/>
        <end position="219"/>
    </location>
</feature>
<dbReference type="Pfam" id="PF08392">
    <property type="entry name" value="FAE1_CUT1_RppA"/>
    <property type="match status" value="1"/>
</dbReference>
<evidence type="ECO:0000256" key="2">
    <source>
        <dbReference type="ARBA" id="ARBA00005531"/>
    </source>
</evidence>
<dbReference type="Pfam" id="PF07714">
    <property type="entry name" value="PK_Tyr_Ser-Thr"/>
    <property type="match status" value="1"/>
</dbReference>
<evidence type="ECO:0000313" key="10">
    <source>
        <dbReference type="Proteomes" id="UP000188268"/>
    </source>
</evidence>
<protein>
    <recommendedName>
        <fullName evidence="3">very-long-chain 3-oxoacyl-CoA synthase</fullName>
        <ecNumber evidence="3">2.3.1.199</ecNumber>
    </recommendedName>
</protein>
<dbReference type="OrthoDB" id="936662at2759"/>
<keyword evidence="10" id="KW-1185">Reference proteome</keyword>
<dbReference type="InterPro" id="IPR013747">
    <property type="entry name" value="ACP_syn_III_C"/>
</dbReference>
<dbReference type="Gene3D" id="3.40.50.620">
    <property type="entry name" value="HUPs"/>
    <property type="match status" value="1"/>
</dbReference>
<dbReference type="InterPro" id="IPR011009">
    <property type="entry name" value="Kinase-like_dom_sf"/>
</dbReference>
<dbReference type="InterPro" id="IPR000719">
    <property type="entry name" value="Prot_kinase_dom"/>
</dbReference>
<evidence type="ECO:0000259" key="8">
    <source>
        <dbReference type="PROSITE" id="PS50011"/>
    </source>
</evidence>
<sequence>MVSQTDSVARESVIVVMDANRNKGMVDAVDWALKHVVRPKDAVIVVGVLRDIGKKTPSCFPMGISISGIWEKLEFSSGHAEVDPRELGEEIERVREQYQANLQPFYRQCKRNEVKLEVKLAAGLCPGEVTLKEAQNSNVRWIVLDSHLKKHKMIIYGHISCNVAVMKGKDVATLMPSRAPKTDPSAARCEQADDRTGPNDQTFNDQKNRDPNIIEEGDLTPLPQGSCWYSLQWSADFPREFSLSEIEVITNDFADMLIEEENLKFYEGLFQNTPVIVTSFEDDERFWSILTILSRVRHRNIRNIIGFCCTGTNRLIISDYPFLGNVELNLQCDASACNLPWRARWYNAMEIASSLRYLHEECPDGPIVHHSLSSENVSYSDGYTAMLCNFKSAKWLKDDVSCNGISTAKYPNLEEEKCLFVDVYDYGVFLVELITGKPAKCFPHESEGQSLIDWALPLLESGALTQLIDPRLKDKDDDSKVVQYMARAALLCLKNDQGRMISISEVLAVVRADQIPFDIFLISSAFIIMVLLYTTTRSVNCVYLLDFACYRPPDSLRVVIATFTEYLQITDIFDRESVDFQVRVLERAGVGNESCVPPAAFEIPCNTSMREGRLEVEEVLFTAVKDLLTKHKINPKSIDILISNCSLFNPIPSMTTMVMNKFGFRSDIKSFHLSGMGCSAGILSISLAKDLLKVHKNSLALVLSTEATGPSIYEGKNKSMLVTNTLFRMGGVAILLSNRKQDRNRAKYKLQHIVRTHMGFDDQSYNSVFQQTDEEGFKGVSLSRALLHVAAKALKTNMSELGPLVLPYSEQLKYGWSVIRKKIIRSADDQEKGTYVPNFKTAFEHFCIHAGGRAVIDAMEDNLRLQKEDIEASRMTLYRFGNTSSSSLWYELCYLEAKGKVKKGDRVWQLAFGSGFKTNSAVWKCISDLDPNETNAWSDRIHRYPVDVPSILEH</sequence>
<dbReference type="Pfam" id="PF08541">
    <property type="entry name" value="ACP_syn_III_C"/>
    <property type="match status" value="1"/>
</dbReference>
<dbReference type="Gene3D" id="1.10.510.10">
    <property type="entry name" value="Transferase(Phosphotransferase) domain 1"/>
    <property type="match status" value="1"/>
</dbReference>
<dbReference type="InterPro" id="IPR014729">
    <property type="entry name" value="Rossmann-like_a/b/a_fold"/>
</dbReference>
<dbReference type="AlphaFoldDB" id="A0A1R3HV43"/>
<dbReference type="InterPro" id="IPR016039">
    <property type="entry name" value="Thiolase-like"/>
</dbReference>
<proteinExistence type="inferred from homology"/>
<reference evidence="9 10" key="1">
    <citation type="submission" date="2013-09" db="EMBL/GenBank/DDBJ databases">
        <title>Corchorus capsularis genome sequencing.</title>
        <authorList>
            <person name="Alam M."/>
            <person name="Haque M.S."/>
            <person name="Islam M.S."/>
            <person name="Emdad E.M."/>
            <person name="Islam M.M."/>
            <person name="Ahmed B."/>
            <person name="Halim A."/>
            <person name="Hossen Q.M.M."/>
            <person name="Hossain M.Z."/>
            <person name="Ahmed R."/>
            <person name="Khan M.M."/>
            <person name="Islam R."/>
            <person name="Rashid M.M."/>
            <person name="Khan S.A."/>
            <person name="Rahman M.S."/>
            <person name="Alam M."/>
        </authorList>
    </citation>
    <scope>NUCLEOTIDE SEQUENCE [LARGE SCALE GENOMIC DNA]</scope>
    <source>
        <strain evidence="10">cv. CVL-1</strain>
        <tissue evidence="9">Whole seedling</tissue>
    </source>
</reference>
<dbReference type="SUPFAM" id="SSF53901">
    <property type="entry name" value="Thiolase-like"/>
    <property type="match status" value="2"/>
</dbReference>
<evidence type="ECO:0000256" key="3">
    <source>
        <dbReference type="ARBA" id="ARBA00012307"/>
    </source>
</evidence>
<dbReference type="GO" id="GO:0004672">
    <property type="term" value="F:protein kinase activity"/>
    <property type="evidence" value="ECO:0007669"/>
    <property type="project" value="InterPro"/>
</dbReference>
<dbReference type="EMBL" id="AWWV01011129">
    <property type="protein sequence ID" value="OMO74265.1"/>
    <property type="molecule type" value="Genomic_DNA"/>
</dbReference>
<dbReference type="GO" id="GO:0006633">
    <property type="term" value="P:fatty acid biosynthetic process"/>
    <property type="evidence" value="ECO:0007669"/>
    <property type="project" value="UniProtKB-UniPathway"/>
</dbReference>
<dbReference type="Proteomes" id="UP000188268">
    <property type="component" value="Unassembled WGS sequence"/>
</dbReference>
<dbReference type="UniPathway" id="UPA00094"/>